<dbReference type="PROSITE" id="PS00153">
    <property type="entry name" value="ATPASE_GAMMA"/>
    <property type="match status" value="1"/>
</dbReference>
<evidence type="ECO:0000313" key="11">
    <source>
        <dbReference type="EMBL" id="PQL20091.1"/>
    </source>
</evidence>
<dbReference type="CDD" id="cd12151">
    <property type="entry name" value="F1-ATPase_gamma"/>
    <property type="match status" value="1"/>
</dbReference>
<dbReference type="Pfam" id="PF00231">
    <property type="entry name" value="ATP-synt"/>
    <property type="match status" value="1"/>
</dbReference>
<dbReference type="EMBL" id="PPDB01000003">
    <property type="protein sequence ID" value="PQL20091.1"/>
    <property type="molecule type" value="Genomic_DNA"/>
</dbReference>
<keyword evidence="12" id="KW-1185">Reference proteome</keyword>
<dbReference type="STRING" id="1298594.GCA_001312465_01806"/>
<name>A0A2S7ZA06_9FIRM</name>
<evidence type="ECO:0000313" key="12">
    <source>
        <dbReference type="Proteomes" id="UP000237916"/>
    </source>
</evidence>
<dbReference type="HAMAP" id="MF_00815">
    <property type="entry name" value="ATP_synth_gamma_bact"/>
    <property type="match status" value="1"/>
</dbReference>
<dbReference type="OrthoDB" id="9812769at2"/>
<keyword evidence="5 10" id="KW-0375">Hydrogen ion transport</keyword>
<dbReference type="GO" id="GO:0045259">
    <property type="term" value="C:proton-transporting ATP synthase complex"/>
    <property type="evidence" value="ECO:0007669"/>
    <property type="project" value="UniProtKB-KW"/>
</dbReference>
<dbReference type="AlphaFoldDB" id="A0A2S7ZA06"/>
<evidence type="ECO:0000256" key="10">
    <source>
        <dbReference type="HAMAP-Rule" id="MF_00815"/>
    </source>
</evidence>
<dbReference type="SUPFAM" id="SSF52943">
    <property type="entry name" value="ATP synthase (F1-ATPase), gamma subunit"/>
    <property type="match status" value="1"/>
</dbReference>
<dbReference type="RefSeq" id="WP_105090701.1">
    <property type="nucleotide sequence ID" value="NZ_PPDB01000003.1"/>
</dbReference>
<organism evidence="11 12">
    <name type="scientific">Veillonella denticariosi JCM 15641</name>
    <dbReference type="NCBI Taxonomy" id="1298594"/>
    <lineage>
        <taxon>Bacteria</taxon>
        <taxon>Bacillati</taxon>
        <taxon>Bacillota</taxon>
        <taxon>Negativicutes</taxon>
        <taxon>Veillonellales</taxon>
        <taxon>Veillonellaceae</taxon>
        <taxon>Veillonella</taxon>
    </lineage>
</organism>
<keyword evidence="7 10" id="KW-0472">Membrane</keyword>
<dbReference type="NCBIfam" id="TIGR01146">
    <property type="entry name" value="ATPsyn_F1gamma"/>
    <property type="match status" value="1"/>
</dbReference>
<comment type="similarity">
    <text evidence="3 10">Belongs to the ATPase gamma chain family.</text>
</comment>
<dbReference type="InterPro" id="IPR035968">
    <property type="entry name" value="ATP_synth_F1_ATPase_gsu"/>
</dbReference>
<comment type="subcellular location">
    <subcellularLocation>
        <location evidence="10">Cell membrane</location>
        <topology evidence="10">Peripheral membrane protein</topology>
    </subcellularLocation>
    <subcellularLocation>
        <location evidence="2">Membrane</location>
        <topology evidence="2">Peripheral membrane protein</topology>
    </subcellularLocation>
</comment>
<evidence type="ECO:0000256" key="7">
    <source>
        <dbReference type="ARBA" id="ARBA00023136"/>
    </source>
</evidence>
<dbReference type="GO" id="GO:0005886">
    <property type="term" value="C:plasma membrane"/>
    <property type="evidence" value="ECO:0007669"/>
    <property type="project" value="UniProtKB-SubCell"/>
</dbReference>
<dbReference type="Gene3D" id="1.10.287.80">
    <property type="entry name" value="ATP synthase, gamma subunit, helix hairpin domain"/>
    <property type="match status" value="1"/>
</dbReference>
<dbReference type="PRINTS" id="PR00126">
    <property type="entry name" value="ATPASEGAMMA"/>
</dbReference>
<keyword evidence="8 10" id="KW-0139">CF(1)</keyword>
<evidence type="ECO:0000256" key="6">
    <source>
        <dbReference type="ARBA" id="ARBA00023065"/>
    </source>
</evidence>
<comment type="subunit">
    <text evidence="10">F-type ATPases have 2 components, CF(1) - the catalytic core - and CF(0) - the membrane proton channel. CF(1) has five subunits: alpha(3), beta(3), gamma(1), delta(1), epsilon(1). CF(0) has three main subunits: a, b and c.</text>
</comment>
<dbReference type="InterPro" id="IPR000131">
    <property type="entry name" value="ATP_synth_F1_gsu"/>
</dbReference>
<keyword evidence="10" id="KW-1003">Cell membrane</keyword>
<gene>
    <name evidence="10 11" type="primary">atpG</name>
    <name evidence="11" type="ORF">VEHSUH05_03205</name>
</gene>
<dbReference type="InterPro" id="IPR023632">
    <property type="entry name" value="ATP_synth_F1_gsu_CS"/>
</dbReference>
<proteinExistence type="inferred from homology"/>
<dbReference type="PANTHER" id="PTHR11693">
    <property type="entry name" value="ATP SYNTHASE GAMMA CHAIN"/>
    <property type="match status" value="1"/>
</dbReference>
<keyword evidence="4 10" id="KW-0813">Transport</keyword>
<dbReference type="Proteomes" id="UP000237916">
    <property type="component" value="Unassembled WGS sequence"/>
</dbReference>
<evidence type="ECO:0000256" key="4">
    <source>
        <dbReference type="ARBA" id="ARBA00022448"/>
    </source>
</evidence>
<comment type="caution">
    <text evidence="11">The sequence shown here is derived from an EMBL/GenBank/DDBJ whole genome shotgun (WGS) entry which is preliminary data.</text>
</comment>
<dbReference type="Gene3D" id="3.40.1380.10">
    <property type="match status" value="1"/>
</dbReference>
<dbReference type="GO" id="GO:0046933">
    <property type="term" value="F:proton-transporting ATP synthase activity, rotational mechanism"/>
    <property type="evidence" value="ECO:0007669"/>
    <property type="project" value="UniProtKB-UniRule"/>
</dbReference>
<reference evidence="11 12" key="1">
    <citation type="submission" date="2018-01" db="EMBL/GenBank/DDBJ databases">
        <title>Draft genome sequences of clinical isolates and type strains of oral Veillonella including Veillonella infantum sp., nov.</title>
        <authorList>
            <person name="Mashima I."/>
            <person name="Liao Y.-C."/>
            <person name="Sabharwal A."/>
            <person name="Haase E.M."/>
            <person name="Nakazawa F."/>
            <person name="Scannapieco F.A."/>
        </authorList>
    </citation>
    <scope>NUCLEOTIDE SEQUENCE [LARGE SCALE GENOMIC DNA]</scope>
    <source>
        <strain evidence="11 12">JCM 15641</strain>
    </source>
</reference>
<evidence type="ECO:0000256" key="3">
    <source>
        <dbReference type="ARBA" id="ARBA00007681"/>
    </source>
</evidence>
<evidence type="ECO:0000256" key="8">
    <source>
        <dbReference type="ARBA" id="ARBA00023196"/>
    </source>
</evidence>
<evidence type="ECO:0000256" key="5">
    <source>
        <dbReference type="ARBA" id="ARBA00022781"/>
    </source>
</evidence>
<keyword evidence="6 10" id="KW-0406">Ion transport</keyword>
<dbReference type="GO" id="GO:0042777">
    <property type="term" value="P:proton motive force-driven plasma membrane ATP synthesis"/>
    <property type="evidence" value="ECO:0007669"/>
    <property type="project" value="UniProtKB-UniRule"/>
</dbReference>
<accession>A0A2S7ZA06</accession>
<keyword evidence="9 10" id="KW-0066">ATP synthesis</keyword>
<dbReference type="GO" id="GO:0005524">
    <property type="term" value="F:ATP binding"/>
    <property type="evidence" value="ECO:0007669"/>
    <property type="project" value="UniProtKB-UniRule"/>
</dbReference>
<comment type="function">
    <text evidence="1 10">Produces ATP from ADP in the presence of a proton gradient across the membrane. The gamma chain is believed to be important in regulating ATPase activity and the flow of protons through the CF(0) complex.</text>
</comment>
<evidence type="ECO:0000256" key="1">
    <source>
        <dbReference type="ARBA" id="ARBA00003456"/>
    </source>
</evidence>
<sequence length="284" mass="31516">MASAQDLRKRIKSVTNTQQITKAMKMVASARLRKAQTKAEATRPYAEKVGQILRHMSNSDLEGFESPLLEVRSVERTCYIVVGADKGLAGAFSSNVLKFAMEQLHGKSPEAYRVITVGRKPRDSMKSRSIHIDKSFSGFSDKPSYEHARAIMNEALSLYERHEVDEVIMIYTRFVNSMTQIAQAERLLPIEQPQDEVQGEEYDFMPSAVSVLEALLPKYLEITVYNGLLQSAASELGARMTAMTSATDNAGELIDSLGLEYNKLRQSSITNEISEIVGGANALQ</sequence>
<evidence type="ECO:0000256" key="9">
    <source>
        <dbReference type="ARBA" id="ARBA00023310"/>
    </source>
</evidence>
<dbReference type="PANTHER" id="PTHR11693:SF22">
    <property type="entry name" value="ATP SYNTHASE SUBUNIT GAMMA, MITOCHONDRIAL"/>
    <property type="match status" value="1"/>
</dbReference>
<protein>
    <recommendedName>
        <fullName evidence="10">ATP synthase gamma chain</fullName>
    </recommendedName>
    <alternativeName>
        <fullName evidence="10">ATP synthase F1 sector gamma subunit</fullName>
    </alternativeName>
    <alternativeName>
        <fullName evidence="10">F-ATPase gamma subunit</fullName>
    </alternativeName>
</protein>
<evidence type="ECO:0000256" key="2">
    <source>
        <dbReference type="ARBA" id="ARBA00004170"/>
    </source>
</evidence>